<evidence type="ECO:0000259" key="1">
    <source>
        <dbReference type="Pfam" id="PF14239"/>
    </source>
</evidence>
<reference evidence="2 3" key="1">
    <citation type="submission" date="2008-07" db="EMBL/GenBank/DDBJ databases">
        <authorList>
            <person name="Tandeau de Marsac N."/>
            <person name="Ferriera S."/>
            <person name="Johnson J."/>
            <person name="Kravitz S."/>
            <person name="Beeson K."/>
            <person name="Sutton G."/>
            <person name="Rogers Y.-H."/>
            <person name="Friedman R."/>
            <person name="Frazier M."/>
            <person name="Venter J.C."/>
        </authorList>
    </citation>
    <scope>NUCLEOTIDE SEQUENCE [LARGE SCALE GENOMIC DNA]</scope>
    <source>
        <strain evidence="2 3">PCC 7420</strain>
    </source>
</reference>
<proteinExistence type="predicted"/>
<dbReference type="STRING" id="118168.MC7420_260"/>
<dbReference type="Proteomes" id="UP000003835">
    <property type="component" value="Unassembled WGS sequence"/>
</dbReference>
<organism evidence="2 3">
    <name type="scientific">Coleofasciculus chthonoplastes PCC 7420</name>
    <dbReference type="NCBI Taxonomy" id="118168"/>
    <lineage>
        <taxon>Bacteria</taxon>
        <taxon>Bacillati</taxon>
        <taxon>Cyanobacteriota</taxon>
        <taxon>Cyanophyceae</taxon>
        <taxon>Coleofasciculales</taxon>
        <taxon>Coleofasciculaceae</taxon>
        <taxon>Coleofasciculus</taxon>
    </lineage>
</organism>
<name>B4VL05_9CYAN</name>
<dbReference type="eggNOG" id="COG1403">
    <property type="taxonomic scope" value="Bacteria"/>
</dbReference>
<sequence length="355" mass="40046">MGKWSDLGVYYVQLTTPPSAEEMQPISVGVDPGKSYSGIGVQSAKYTLLQLHLILPFGRVKKRMETRAMLRRSRRGRRINRNVPFKQRNHRQCRFDNRKQCKLPPSIKASRQLELRVVKELAAIFPVAAIGYERVKADIDQTKRKRAKSGKAFSPVMVGQNWAISQMEKIAPVYVRRGWQKDGNGTFQLRTQLGLEKDKTNKSIAKPETHAVDGVTLACGYFVKYVPFVGFNSHGYAHKGSVNVTSSPFKIITRPGAVKRGKEYGFFRRQLHFEVPDKSGDRKRKGGTITPFGVRIGDLVRAEKAGKSYIGYVSGFTDTKKTKNISVCDYTWKRIGQFVPSKVELIRRSNGLCVA</sequence>
<dbReference type="InterPro" id="IPR025938">
    <property type="entry name" value="RRXRR_dom"/>
</dbReference>
<keyword evidence="3" id="KW-1185">Reference proteome</keyword>
<evidence type="ECO:0000313" key="3">
    <source>
        <dbReference type="Proteomes" id="UP000003835"/>
    </source>
</evidence>
<evidence type="ECO:0000313" key="2">
    <source>
        <dbReference type="EMBL" id="EDX77123.1"/>
    </source>
</evidence>
<protein>
    <recommendedName>
        <fullName evidence="1">RRXRR domain-containing protein</fullName>
    </recommendedName>
</protein>
<dbReference type="EMBL" id="DS989844">
    <property type="protein sequence ID" value="EDX77123.1"/>
    <property type="molecule type" value="Genomic_DNA"/>
</dbReference>
<dbReference type="HOGENOM" id="CLU_046248_1_0_3"/>
<dbReference type="Pfam" id="PF14239">
    <property type="entry name" value="RRXRR"/>
    <property type="match status" value="1"/>
</dbReference>
<dbReference type="AlphaFoldDB" id="B4VL05"/>
<gene>
    <name evidence="2" type="ORF">MC7420_260</name>
</gene>
<accession>B4VL05</accession>
<feature type="domain" description="RRXRR" evidence="1">
    <location>
        <begin position="3"/>
        <end position="148"/>
    </location>
</feature>